<accession>A0A1M5QH83</accession>
<sequence length="131" mass="14567">MWMSAVDAIGFCLLSAVLTFPVWVAAYLLEASSFLAFTVAFVTLGVAVAERQHKVVAVLLAELVVDIALIQLNVYTVGFMVSTAFVLTFYRVGKLVYGFFFQCVDYRLSVTLSCKNCGTCIYHRAFPNQER</sequence>
<keyword evidence="3" id="KW-1185">Reference proteome</keyword>
<evidence type="ECO:0000313" key="3">
    <source>
        <dbReference type="Proteomes" id="UP000184520"/>
    </source>
</evidence>
<reference evidence="3" key="1">
    <citation type="submission" date="2016-11" db="EMBL/GenBank/DDBJ databases">
        <authorList>
            <person name="Varghese N."/>
            <person name="Submissions S."/>
        </authorList>
    </citation>
    <scope>NUCLEOTIDE SEQUENCE [LARGE SCALE GENOMIC DNA]</scope>
    <source>
        <strain evidence="3">CGMCC 1.8995</strain>
    </source>
</reference>
<gene>
    <name evidence="2" type="ORF">SAMN05216361_3882</name>
</gene>
<feature type="transmembrane region" description="Helical" evidence="1">
    <location>
        <begin position="34"/>
        <end position="51"/>
    </location>
</feature>
<protein>
    <submittedName>
        <fullName evidence="2">Uncharacterized protein</fullName>
    </submittedName>
</protein>
<feature type="transmembrane region" description="Helical" evidence="1">
    <location>
        <begin position="63"/>
        <end position="90"/>
    </location>
</feature>
<keyword evidence="1" id="KW-0472">Membrane</keyword>
<name>A0A1M5QH83_9ALTE</name>
<dbReference type="STRING" id="634436.SAMN05216361_3882"/>
<keyword evidence="1" id="KW-0812">Transmembrane</keyword>
<dbReference type="AlphaFoldDB" id="A0A1M5QH83"/>
<proteinExistence type="predicted"/>
<dbReference type="EMBL" id="FQWD01000006">
    <property type="protein sequence ID" value="SHH12893.1"/>
    <property type="molecule type" value="Genomic_DNA"/>
</dbReference>
<organism evidence="2 3">
    <name type="scientific">Marisediminitalea aggregata</name>
    <dbReference type="NCBI Taxonomy" id="634436"/>
    <lineage>
        <taxon>Bacteria</taxon>
        <taxon>Pseudomonadati</taxon>
        <taxon>Pseudomonadota</taxon>
        <taxon>Gammaproteobacteria</taxon>
        <taxon>Alteromonadales</taxon>
        <taxon>Alteromonadaceae</taxon>
        <taxon>Marisediminitalea</taxon>
    </lineage>
</organism>
<keyword evidence="1" id="KW-1133">Transmembrane helix</keyword>
<evidence type="ECO:0000256" key="1">
    <source>
        <dbReference type="SAM" id="Phobius"/>
    </source>
</evidence>
<evidence type="ECO:0000313" key="2">
    <source>
        <dbReference type="EMBL" id="SHH12893.1"/>
    </source>
</evidence>
<dbReference type="Proteomes" id="UP000184520">
    <property type="component" value="Unassembled WGS sequence"/>
</dbReference>